<sequence>MWGVRRSLPLCRADADARARCQRGRMSENIPESFDPQQPDLPTLAVDPDPLPDSHEGEPPMTEEDEPTAAT</sequence>
<organism evidence="2 3">
    <name type="scientific">Cellulomonas cellasea</name>
    <dbReference type="NCBI Taxonomy" id="43670"/>
    <lineage>
        <taxon>Bacteria</taxon>
        <taxon>Bacillati</taxon>
        <taxon>Actinomycetota</taxon>
        <taxon>Actinomycetes</taxon>
        <taxon>Micrococcales</taxon>
        <taxon>Cellulomonadaceae</taxon>
        <taxon>Cellulomonas</taxon>
    </lineage>
</organism>
<evidence type="ECO:0000313" key="2">
    <source>
        <dbReference type="EMBL" id="GEA86668.1"/>
    </source>
</evidence>
<evidence type="ECO:0000313" key="3">
    <source>
        <dbReference type="Proteomes" id="UP000317046"/>
    </source>
</evidence>
<dbReference type="AlphaFoldDB" id="A0A4Y3KUY4"/>
<protein>
    <submittedName>
        <fullName evidence="2">Uncharacterized protein</fullName>
    </submittedName>
</protein>
<gene>
    <name evidence="2" type="ORF">CCE01nite_06170</name>
</gene>
<comment type="caution">
    <text evidence="2">The sequence shown here is derived from an EMBL/GenBank/DDBJ whole genome shotgun (WGS) entry which is preliminary data.</text>
</comment>
<dbReference type="Proteomes" id="UP000317046">
    <property type="component" value="Unassembled WGS sequence"/>
</dbReference>
<feature type="region of interest" description="Disordered" evidence="1">
    <location>
        <begin position="22"/>
        <end position="71"/>
    </location>
</feature>
<keyword evidence="3" id="KW-1185">Reference proteome</keyword>
<feature type="compositionally biased region" description="Acidic residues" evidence="1">
    <location>
        <begin position="61"/>
        <end position="71"/>
    </location>
</feature>
<accession>A0A4Y3KUY4</accession>
<dbReference type="EMBL" id="BJLR01000008">
    <property type="protein sequence ID" value="GEA86668.1"/>
    <property type="molecule type" value="Genomic_DNA"/>
</dbReference>
<name>A0A4Y3KUY4_9CELL</name>
<reference evidence="2" key="1">
    <citation type="submission" date="2019-06" db="EMBL/GenBank/DDBJ databases">
        <title>Whole genome shotgun sequence of Cellulomonas cellasea NBRC 3753.</title>
        <authorList>
            <person name="Hosoyama A."/>
            <person name="Uohara A."/>
            <person name="Ohji S."/>
            <person name="Ichikawa N."/>
        </authorList>
    </citation>
    <scope>NUCLEOTIDE SEQUENCE [LARGE SCALE GENOMIC DNA]</scope>
    <source>
        <strain evidence="2">NBRC 3753</strain>
    </source>
</reference>
<proteinExistence type="predicted"/>
<evidence type="ECO:0000256" key="1">
    <source>
        <dbReference type="SAM" id="MobiDB-lite"/>
    </source>
</evidence>